<reference evidence="1 2" key="1">
    <citation type="journal article" date="2011" name="Cell">
        <title>Insight into structure and assembly of the nuclear pore complex by utilizing the genome of a eukaryotic thermophile.</title>
        <authorList>
            <person name="Amlacher S."/>
            <person name="Sarges P."/>
            <person name="Flemming D."/>
            <person name="van Noort V."/>
            <person name="Kunze R."/>
            <person name="Devos D.P."/>
            <person name="Arumugam M."/>
            <person name="Bork P."/>
            <person name="Hurt E."/>
        </authorList>
    </citation>
    <scope>NUCLEOTIDE SEQUENCE [LARGE SCALE GENOMIC DNA]</scope>
    <source>
        <strain evidence="2">DSM 1495 / CBS 144.50 / IMI 039719</strain>
    </source>
</reference>
<sequence>MQLILPRPTLLDIRPSWINIKDNLEMFLEPSTVSVVSTGTSNLTTLLTTPFKAIAPRDEVPPGLKGGVIAPPPSDSYPATICLPYFMTRALGSSSKHSYVTADCFTVINKYDFVPKPSPCYTAECSSKWLPATTSYETSIRFYSTIIWQIPYPERIEQISRSEMTEDCPKVCGPVPVFSGRNLVMVFISTHVFW</sequence>
<evidence type="ECO:0000313" key="1">
    <source>
        <dbReference type="EMBL" id="EGS18559.1"/>
    </source>
</evidence>
<protein>
    <submittedName>
        <fullName evidence="1">Uncharacterized protein</fullName>
    </submittedName>
</protein>
<dbReference type="EMBL" id="GL988045">
    <property type="protein sequence ID" value="EGS18559.1"/>
    <property type="molecule type" value="Genomic_DNA"/>
</dbReference>
<organism evidence="2">
    <name type="scientific">Chaetomium thermophilum (strain DSM 1495 / CBS 144.50 / IMI 039719)</name>
    <name type="common">Thermochaetoides thermophila</name>
    <dbReference type="NCBI Taxonomy" id="759272"/>
    <lineage>
        <taxon>Eukaryota</taxon>
        <taxon>Fungi</taxon>
        <taxon>Dikarya</taxon>
        <taxon>Ascomycota</taxon>
        <taxon>Pezizomycotina</taxon>
        <taxon>Sordariomycetes</taxon>
        <taxon>Sordariomycetidae</taxon>
        <taxon>Sordariales</taxon>
        <taxon>Chaetomiaceae</taxon>
        <taxon>Thermochaetoides</taxon>
    </lineage>
</organism>
<dbReference type="Proteomes" id="UP000008066">
    <property type="component" value="Unassembled WGS sequence"/>
</dbReference>
<dbReference type="AlphaFoldDB" id="G0SDF8"/>
<dbReference type="RefSeq" id="XP_006695504.1">
    <property type="nucleotide sequence ID" value="XM_006695441.1"/>
</dbReference>
<proteinExistence type="predicted"/>
<dbReference type="KEGG" id="cthr:CTHT_0051630"/>
<dbReference type="HOGENOM" id="CLU_1402277_0_0_1"/>
<evidence type="ECO:0000313" key="2">
    <source>
        <dbReference type="Proteomes" id="UP000008066"/>
    </source>
</evidence>
<keyword evidence="2" id="KW-1185">Reference proteome</keyword>
<gene>
    <name evidence="1" type="ORF">CTHT_0051630</name>
</gene>
<dbReference type="GeneID" id="18259201"/>
<name>G0SDF8_CHATD</name>
<accession>G0SDF8</accession>